<keyword evidence="3" id="KW-1185">Reference proteome</keyword>
<dbReference type="OrthoDB" id="197463at2"/>
<sequence>MTAQRKTHINGVHTVAVPVADQDRALEFYVSTLGFERRMDAEFGEGQRWVEVAPPGSVTSIALVPEREGAPAGVETGIRLSTADADADHATLAAHGVDVDAEVMRLGDYVPPMFYFRDPDGNRLVLVELQRESQADTEN</sequence>
<dbReference type="AlphaFoldDB" id="A0A2S2C1K8"/>
<dbReference type="KEGG" id="roz:CBI38_27640"/>
<protein>
    <submittedName>
        <fullName evidence="2">Glyoxalase</fullName>
    </submittedName>
</protein>
<dbReference type="PANTHER" id="PTHR36437:SF2">
    <property type="entry name" value="GLYOXALASE_BLEOMYCIN RESISTANCE PROTEIN_DIOXYGENASE"/>
    <property type="match status" value="1"/>
</dbReference>
<dbReference type="EMBL" id="CP021354">
    <property type="protein sequence ID" value="AWK74771.1"/>
    <property type="molecule type" value="Genomic_DNA"/>
</dbReference>
<evidence type="ECO:0000259" key="1">
    <source>
        <dbReference type="PROSITE" id="PS51819"/>
    </source>
</evidence>
<reference evidence="2 3" key="1">
    <citation type="submission" date="2017-05" db="EMBL/GenBank/DDBJ databases">
        <title>Isolation of Rhodococcus sp. S2-17 biodegrading of BP-3.</title>
        <authorList>
            <person name="Lee Y."/>
            <person name="Kim K.H."/>
            <person name="Chun B.H."/>
            <person name="Jung H.S."/>
            <person name="Jeon C.O."/>
        </authorList>
    </citation>
    <scope>NUCLEOTIDE SEQUENCE [LARGE SCALE GENOMIC DNA]</scope>
    <source>
        <strain evidence="2 3">S2-17</strain>
    </source>
</reference>
<evidence type="ECO:0000313" key="3">
    <source>
        <dbReference type="Proteomes" id="UP000245711"/>
    </source>
</evidence>
<proteinExistence type="predicted"/>
<dbReference type="InterPro" id="IPR037523">
    <property type="entry name" value="VOC_core"/>
</dbReference>
<accession>A0A2S2C1K8</accession>
<dbReference type="SUPFAM" id="SSF54593">
    <property type="entry name" value="Glyoxalase/Bleomycin resistance protein/Dihydroxybiphenyl dioxygenase"/>
    <property type="match status" value="1"/>
</dbReference>
<gene>
    <name evidence="2" type="ORF">CBI38_27640</name>
</gene>
<dbReference type="InterPro" id="IPR004360">
    <property type="entry name" value="Glyas_Fos-R_dOase_dom"/>
</dbReference>
<feature type="domain" description="VOC" evidence="1">
    <location>
        <begin position="11"/>
        <end position="129"/>
    </location>
</feature>
<organism evidence="2 3">
    <name type="scientific">Rhodococcus oxybenzonivorans</name>
    <dbReference type="NCBI Taxonomy" id="1990687"/>
    <lineage>
        <taxon>Bacteria</taxon>
        <taxon>Bacillati</taxon>
        <taxon>Actinomycetota</taxon>
        <taxon>Actinomycetes</taxon>
        <taxon>Mycobacteriales</taxon>
        <taxon>Nocardiaceae</taxon>
        <taxon>Rhodococcus</taxon>
    </lineage>
</organism>
<dbReference type="Proteomes" id="UP000245711">
    <property type="component" value="Chromosome"/>
</dbReference>
<name>A0A2S2C1K8_9NOCA</name>
<dbReference type="Gene3D" id="3.10.180.10">
    <property type="entry name" value="2,3-Dihydroxybiphenyl 1,2-Dioxygenase, domain 1"/>
    <property type="match status" value="1"/>
</dbReference>
<dbReference type="PROSITE" id="PS51819">
    <property type="entry name" value="VOC"/>
    <property type="match status" value="1"/>
</dbReference>
<dbReference type="RefSeq" id="WP_109334007.1">
    <property type="nucleotide sequence ID" value="NZ_CP021354.1"/>
</dbReference>
<evidence type="ECO:0000313" key="2">
    <source>
        <dbReference type="EMBL" id="AWK74771.1"/>
    </source>
</evidence>
<dbReference type="InterPro" id="IPR029068">
    <property type="entry name" value="Glyas_Bleomycin-R_OHBP_Dase"/>
</dbReference>
<dbReference type="PANTHER" id="PTHR36437">
    <property type="entry name" value="GLYOXALASE/BLEOMYCIN RESISTANCE PROTEIN/DIOXYGENASE"/>
    <property type="match status" value="1"/>
</dbReference>
<dbReference type="Pfam" id="PF00903">
    <property type="entry name" value="Glyoxalase"/>
    <property type="match status" value="1"/>
</dbReference>